<name>A0ACC2WXZ3_9TREE</name>
<sequence>MNQHSHYFPPHNANIPAAAQQVGSNGGILENGTIAQSPGFKATKLIRRSSKKGTTPINPSAVMRGDRDRLEDTSVQSKPPSGAHARHGSPTPSMVAETTAANGTQHYGNINTRSASNTHGSATTPAQIMARIRSSSSAVPQMSPTNAQGNSIPSSHHQYHPAIPSPVRQDHEPDVFGPIAGPPPSASHSTISPMPKMLRSSSTRVQSTSTAVGADDFDPIGLGIRSSSPAGPSLDLTAVYATSASTSTTVSPIASPHAATRGRNRRKSYMVADVKNAVDSDSCEIGRSGQTVRSRMAPAPPTDRRTRSNSSSLQHSPSISPVQAASPRSRSPPLQSPEETAERPKTPEKDTGNDRDSGVARIRAATSVDTGLNALSRGVNSSAGVATLVGSGVSGGAGLLVASPRKGKARDYGDRFIPQRDDSANIHASYQLIPDGPGSGLGYVPAIYPEHHASAAAALERSKRKGGHGEIDVMKEDADRAYSQLLRSEMFGAVASPGPTDRPHASSSASVPNIHMRSPSRHIALPYNHYASVSSASDCLPSIPAHGSGAPSTTTQGAFATGYSPVRGNQPAYNGGSAAGTPVTPSKKRVFNYASPSAKGHRSSPSRGMAVSPGNFNLKYGGGTNIGAGYEDMLSDRYSQSPIGKESQRALVSPRKPTRWVSKTPFKVLDAPELAVTRLADLSQPDGRTSSEGDTVTGLDWTNRGSTIAIGTNRGIVEIWDAEREKKLRTMTGHESRVGALAWNGSVLSTGSRDRKILHRDVRVPSQYIHELKGHRQEVCGLKWNTQTDQLASGGNDNKLFIWEKTNVQPLFRFPEHKAAVKAIAWSPHQRGLLASGGGTADKKIRYWNTMTGNLLSEWDTGSQVCNLMWSKNSNEIVSTHGYSGGPVSNQITVWKYPSMTQVAILTGHTYRVLYLAMSPDGQTIVTGAGDETLRFWNAFQTRKHGESGPVGSEEALSSVIERRREDSSFNPFSKIR</sequence>
<evidence type="ECO:0000313" key="2">
    <source>
        <dbReference type="Proteomes" id="UP001230649"/>
    </source>
</evidence>
<comment type="caution">
    <text evidence="1">The sequence shown here is derived from an EMBL/GenBank/DDBJ whole genome shotgun (WGS) entry which is preliminary data.</text>
</comment>
<gene>
    <name evidence="1" type="ORF">QFC20_000583</name>
</gene>
<dbReference type="Proteomes" id="UP001230649">
    <property type="component" value="Unassembled WGS sequence"/>
</dbReference>
<keyword evidence="2" id="KW-1185">Reference proteome</keyword>
<dbReference type="EMBL" id="JASBWS010000003">
    <property type="protein sequence ID" value="KAJ9116650.1"/>
    <property type="molecule type" value="Genomic_DNA"/>
</dbReference>
<proteinExistence type="predicted"/>
<reference evidence="1" key="1">
    <citation type="submission" date="2023-04" db="EMBL/GenBank/DDBJ databases">
        <title>Draft Genome sequencing of Naganishia species isolated from polar environments using Oxford Nanopore Technology.</title>
        <authorList>
            <person name="Leo P."/>
            <person name="Venkateswaran K."/>
        </authorList>
    </citation>
    <scope>NUCLEOTIDE SEQUENCE</scope>
    <source>
        <strain evidence="1">MNA-CCFEE 5262</strain>
    </source>
</reference>
<protein>
    <submittedName>
        <fullName evidence="1">Uncharacterized protein</fullName>
    </submittedName>
</protein>
<evidence type="ECO:0000313" key="1">
    <source>
        <dbReference type="EMBL" id="KAJ9116650.1"/>
    </source>
</evidence>
<organism evidence="1 2">
    <name type="scientific">Naganishia adeliensis</name>
    <dbReference type="NCBI Taxonomy" id="92952"/>
    <lineage>
        <taxon>Eukaryota</taxon>
        <taxon>Fungi</taxon>
        <taxon>Dikarya</taxon>
        <taxon>Basidiomycota</taxon>
        <taxon>Agaricomycotina</taxon>
        <taxon>Tremellomycetes</taxon>
        <taxon>Filobasidiales</taxon>
        <taxon>Filobasidiaceae</taxon>
        <taxon>Naganishia</taxon>
    </lineage>
</organism>
<accession>A0ACC2WXZ3</accession>